<dbReference type="AlphaFoldDB" id="A0A2T5KF58"/>
<comment type="caution">
    <text evidence="2">The sequence shown here is derived from an EMBL/GenBank/DDBJ whole genome shotgun (WGS) entry which is preliminary data.</text>
</comment>
<keyword evidence="3" id="KW-1185">Reference proteome</keyword>
<dbReference type="OrthoDB" id="8107794at2"/>
<gene>
    <name evidence="2" type="ORF">C8J28_101314</name>
</gene>
<dbReference type="InterPro" id="IPR029058">
    <property type="entry name" value="AB_hydrolase_fold"/>
</dbReference>
<dbReference type="InterPro" id="IPR000073">
    <property type="entry name" value="AB_hydrolase_1"/>
</dbReference>
<evidence type="ECO:0000259" key="1">
    <source>
        <dbReference type="SMART" id="SM00421"/>
    </source>
</evidence>
<evidence type="ECO:0000313" key="3">
    <source>
        <dbReference type="Proteomes" id="UP000244060"/>
    </source>
</evidence>
<dbReference type="Gene3D" id="1.10.10.10">
    <property type="entry name" value="Winged helix-like DNA-binding domain superfamily/Winged helix DNA-binding domain"/>
    <property type="match status" value="1"/>
</dbReference>
<dbReference type="SUPFAM" id="SSF46894">
    <property type="entry name" value="C-terminal effector domain of the bipartite response regulators"/>
    <property type="match status" value="1"/>
</dbReference>
<dbReference type="GO" id="GO:0003677">
    <property type="term" value="F:DNA binding"/>
    <property type="evidence" value="ECO:0007669"/>
    <property type="project" value="InterPro"/>
</dbReference>
<protein>
    <submittedName>
        <fullName evidence="2">Pimeloyl-ACP methyl ester carboxylesterase</fullName>
    </submittedName>
</protein>
<reference evidence="2 3" key="1">
    <citation type="submission" date="2018-04" db="EMBL/GenBank/DDBJ databases">
        <title>Genomic Encyclopedia of Type Strains, Phase III (KMG-III): the genomes of soil and plant-associated and newly described type strains.</title>
        <authorList>
            <person name="Whitman W."/>
        </authorList>
    </citation>
    <scope>NUCLEOTIDE SEQUENCE [LARGE SCALE GENOMIC DNA]</scope>
    <source>
        <strain evidence="2 3">KA25</strain>
    </source>
</reference>
<dbReference type="InterPro" id="IPR016032">
    <property type="entry name" value="Sig_transdc_resp-reg_C-effctor"/>
</dbReference>
<accession>A0A2T5KF58</accession>
<dbReference type="Proteomes" id="UP000244060">
    <property type="component" value="Unassembled WGS sequence"/>
</dbReference>
<dbReference type="SMART" id="SM00421">
    <property type="entry name" value="HTH_LUXR"/>
    <property type="match status" value="1"/>
</dbReference>
<dbReference type="EMBL" id="QAOT01000001">
    <property type="protein sequence ID" value="PTR20992.1"/>
    <property type="molecule type" value="Genomic_DNA"/>
</dbReference>
<dbReference type="RefSeq" id="WP_108220115.1">
    <property type="nucleotide sequence ID" value="NZ_CP090021.1"/>
</dbReference>
<name>A0A2T5KF58_9RHOB</name>
<dbReference type="Pfam" id="PF00561">
    <property type="entry name" value="Abhydrolase_1"/>
    <property type="match status" value="1"/>
</dbReference>
<dbReference type="GO" id="GO:0006355">
    <property type="term" value="P:regulation of DNA-templated transcription"/>
    <property type="evidence" value="ECO:0007669"/>
    <property type="project" value="InterPro"/>
</dbReference>
<organism evidence="2 3">
    <name type="scientific">Cereibacter azotoformans</name>
    <dbReference type="NCBI Taxonomy" id="43057"/>
    <lineage>
        <taxon>Bacteria</taxon>
        <taxon>Pseudomonadati</taxon>
        <taxon>Pseudomonadota</taxon>
        <taxon>Alphaproteobacteria</taxon>
        <taxon>Rhodobacterales</taxon>
        <taxon>Paracoccaceae</taxon>
        <taxon>Cereibacter</taxon>
    </lineage>
</organism>
<dbReference type="Gene3D" id="3.40.50.1820">
    <property type="entry name" value="alpha/beta hydrolase"/>
    <property type="match status" value="1"/>
</dbReference>
<feature type="domain" description="HTH luxR-type" evidence="1">
    <location>
        <begin position="200"/>
        <end position="257"/>
    </location>
</feature>
<proteinExistence type="predicted"/>
<evidence type="ECO:0000313" key="2">
    <source>
        <dbReference type="EMBL" id="PTR20992.1"/>
    </source>
</evidence>
<sequence length="568" mass="60174">MEDLSGVPEDRAAASGAGGTDLVHLAYELALDPARLPDFAALWQEQLTPATEGPRAAEPTLDLHFERARRLLERVPRDQRRGIEAILAGILRVPAFLSDGVVRIAACNLAAESAFRISAGAPLAALPFDAADVVALSSTIRRVARRAVPARNLRLRSVPNGTTVVVRVCPIDGQEGRAKALVLATEPVWPEPFGELLNETFGLTGAEVEIVHGLTLGLPLREIASLRGRSVETVRTQMRSIQQKTETHSQSELLRLVMGLMELALAPAVGAPPRSAGRLHEPLMRQSFLLPDGRRLEWLEFGDPVGAPVLHLHGEFGLARWTPAAERAARLRRLRVIVPIRAGYGRSDPLPEETPFAEGNAADLAALAGHLGLPRVAVLALGGDLGAALWLARSRPGLVTGIAACALDLPDAAAAHWPGFLARTAERSPAALALMVQAAFAFALDGGKEHWLLGACGGAAADRLALRIPGVREALLVGSEICLGAETSAHAAFCRSRIEACRALPPGPAQSPLLFLQGGLDPLAPPADVAALAARTGAEVEVLAGCARLLFLEQWETVLNRLCSITAR</sequence>
<dbReference type="SUPFAM" id="SSF53474">
    <property type="entry name" value="alpha/beta-Hydrolases"/>
    <property type="match status" value="1"/>
</dbReference>
<dbReference type="InterPro" id="IPR036388">
    <property type="entry name" value="WH-like_DNA-bd_sf"/>
</dbReference>
<dbReference type="CDD" id="cd06170">
    <property type="entry name" value="LuxR_C_like"/>
    <property type="match status" value="1"/>
</dbReference>
<dbReference type="InterPro" id="IPR000792">
    <property type="entry name" value="Tscrpt_reg_LuxR_C"/>
</dbReference>